<organism evidence="1 2">
    <name type="scientific">Undibacterium umbellatum</name>
    <dbReference type="NCBI Taxonomy" id="2762300"/>
    <lineage>
        <taxon>Bacteria</taxon>
        <taxon>Pseudomonadati</taxon>
        <taxon>Pseudomonadota</taxon>
        <taxon>Betaproteobacteria</taxon>
        <taxon>Burkholderiales</taxon>
        <taxon>Oxalobacteraceae</taxon>
        <taxon>Undibacterium</taxon>
    </lineage>
</organism>
<dbReference type="RefSeq" id="WP_186951337.1">
    <property type="nucleotide sequence ID" value="NZ_JACOFX010000001.1"/>
</dbReference>
<evidence type="ECO:0000313" key="1">
    <source>
        <dbReference type="EMBL" id="MBC3906085.1"/>
    </source>
</evidence>
<accession>A0ABR6Z424</accession>
<gene>
    <name evidence="1" type="ORF">H8L47_00750</name>
</gene>
<evidence type="ECO:0000313" key="2">
    <source>
        <dbReference type="Proteomes" id="UP000646911"/>
    </source>
</evidence>
<dbReference type="Proteomes" id="UP000646911">
    <property type="component" value="Unassembled WGS sequence"/>
</dbReference>
<reference evidence="1 2" key="1">
    <citation type="submission" date="2020-08" db="EMBL/GenBank/DDBJ databases">
        <title>Novel species isolated from subtropical streams in China.</title>
        <authorList>
            <person name="Lu H."/>
        </authorList>
    </citation>
    <scope>NUCLEOTIDE SEQUENCE [LARGE SCALE GENOMIC DNA]</scope>
    <source>
        <strain evidence="1 2">NL8W</strain>
    </source>
</reference>
<name>A0ABR6Z424_9BURK</name>
<dbReference type="EMBL" id="JACOFX010000001">
    <property type="protein sequence ID" value="MBC3906085.1"/>
    <property type="molecule type" value="Genomic_DNA"/>
</dbReference>
<proteinExistence type="predicted"/>
<keyword evidence="2" id="KW-1185">Reference proteome</keyword>
<comment type="caution">
    <text evidence="1">The sequence shown here is derived from an EMBL/GenBank/DDBJ whole genome shotgun (WGS) entry which is preliminary data.</text>
</comment>
<sequence>MGTRVQYQLVGAGGFRECFLADINRFSEEFFPIMEEWPDDFPKMFKEKVLDNIERGAAALIASNIEEAELIDEIVFEYWDLLHNDRNEYISSPMKYYHYPDALSDVLPDCSNCASDYYQMLLFKGRTVAECPDYSFKSPDGVFRLSWLCPHEIIELKTELDSFEGILNGDEDAVIAVNLLQRALTEAEQSGGSLLVTIA</sequence>
<protein>
    <submittedName>
        <fullName evidence="1">Uncharacterized protein</fullName>
    </submittedName>
</protein>